<accession>A0AAE0HUU3</accession>
<protein>
    <submittedName>
        <fullName evidence="3">Uncharacterized protein</fullName>
    </submittedName>
</protein>
<evidence type="ECO:0000313" key="4">
    <source>
        <dbReference type="Proteomes" id="UP001283341"/>
    </source>
</evidence>
<dbReference type="EMBL" id="JAUEDM010000007">
    <property type="protein sequence ID" value="KAK3313288.1"/>
    <property type="molecule type" value="Genomic_DNA"/>
</dbReference>
<dbReference type="Proteomes" id="UP001283341">
    <property type="component" value="Unassembled WGS sequence"/>
</dbReference>
<dbReference type="AlphaFoldDB" id="A0AAE0HUU3"/>
<comment type="caution">
    <text evidence="3">The sequence shown here is derived from an EMBL/GenBank/DDBJ whole genome shotgun (WGS) entry which is preliminary data.</text>
</comment>
<keyword evidence="4" id="KW-1185">Reference proteome</keyword>
<evidence type="ECO:0000256" key="1">
    <source>
        <dbReference type="SAM" id="MobiDB-lite"/>
    </source>
</evidence>
<sequence length="244" mass="24266">MRIMKLSVVGLSPFFVSTGFAANLIWGAFPSHPDCDSCLDQTFDSCPGDYMTEPYAQCMCAGDGATNMVTCTSICGVPDQNLGLTWDESVASGWYTYCIMFYKQLCPAAKEHVTPELYEDPARCGGVTVAEDGTVTQVNPDTGSAAGGDSGSGGSPSGESVSGGDAGSGGGNGNPEESGSGSGPTEPAITTGLDAASTGAPQATGTAGGASRPSSSTAAANAGNPLPTLGVLLGLGLHLAAMDL</sequence>
<evidence type="ECO:0000313" key="3">
    <source>
        <dbReference type="EMBL" id="KAK3313288.1"/>
    </source>
</evidence>
<feature type="region of interest" description="Disordered" evidence="1">
    <location>
        <begin position="134"/>
        <end position="221"/>
    </location>
</feature>
<reference evidence="3" key="2">
    <citation type="submission" date="2023-06" db="EMBL/GenBank/DDBJ databases">
        <authorList>
            <consortium name="Lawrence Berkeley National Laboratory"/>
            <person name="Haridas S."/>
            <person name="Hensen N."/>
            <person name="Bonometti L."/>
            <person name="Westerberg I."/>
            <person name="Brannstrom I.O."/>
            <person name="Guillou S."/>
            <person name="Cros-Aarteil S."/>
            <person name="Calhoun S."/>
            <person name="Kuo A."/>
            <person name="Mondo S."/>
            <person name="Pangilinan J."/>
            <person name="Riley R."/>
            <person name="Labutti K."/>
            <person name="Andreopoulos B."/>
            <person name="Lipzen A."/>
            <person name="Chen C."/>
            <person name="Yanf M."/>
            <person name="Daum C."/>
            <person name="Ng V."/>
            <person name="Clum A."/>
            <person name="Steindorff A."/>
            <person name="Ohm R."/>
            <person name="Martin F."/>
            <person name="Silar P."/>
            <person name="Natvig D."/>
            <person name="Lalanne C."/>
            <person name="Gautier V."/>
            <person name="Ament-Velasquez S.L."/>
            <person name="Kruys A."/>
            <person name="Hutchinson M.I."/>
            <person name="Powell A.J."/>
            <person name="Barry K."/>
            <person name="Miller A.N."/>
            <person name="Grigoriev I.V."/>
            <person name="Debuchy R."/>
            <person name="Gladieux P."/>
            <person name="Thoren M.H."/>
            <person name="Johannesson H."/>
        </authorList>
    </citation>
    <scope>NUCLEOTIDE SEQUENCE</scope>
    <source>
        <strain evidence="3">CBS 118394</strain>
    </source>
</reference>
<feature type="chain" id="PRO_5041958735" evidence="2">
    <location>
        <begin position="22"/>
        <end position="244"/>
    </location>
</feature>
<reference evidence="3" key="1">
    <citation type="journal article" date="2023" name="Mol. Phylogenet. Evol.">
        <title>Genome-scale phylogeny and comparative genomics of the fungal order Sordariales.</title>
        <authorList>
            <person name="Hensen N."/>
            <person name="Bonometti L."/>
            <person name="Westerberg I."/>
            <person name="Brannstrom I.O."/>
            <person name="Guillou S."/>
            <person name="Cros-Aarteil S."/>
            <person name="Calhoun S."/>
            <person name="Haridas S."/>
            <person name="Kuo A."/>
            <person name="Mondo S."/>
            <person name="Pangilinan J."/>
            <person name="Riley R."/>
            <person name="LaButti K."/>
            <person name="Andreopoulos B."/>
            <person name="Lipzen A."/>
            <person name="Chen C."/>
            <person name="Yan M."/>
            <person name="Daum C."/>
            <person name="Ng V."/>
            <person name="Clum A."/>
            <person name="Steindorff A."/>
            <person name="Ohm R.A."/>
            <person name="Martin F."/>
            <person name="Silar P."/>
            <person name="Natvig D.O."/>
            <person name="Lalanne C."/>
            <person name="Gautier V."/>
            <person name="Ament-Velasquez S.L."/>
            <person name="Kruys A."/>
            <person name="Hutchinson M.I."/>
            <person name="Powell A.J."/>
            <person name="Barry K."/>
            <person name="Miller A.N."/>
            <person name="Grigoriev I.V."/>
            <person name="Debuchy R."/>
            <person name="Gladieux P."/>
            <person name="Hiltunen Thoren M."/>
            <person name="Johannesson H."/>
        </authorList>
    </citation>
    <scope>NUCLEOTIDE SEQUENCE</scope>
    <source>
        <strain evidence="3">CBS 118394</strain>
    </source>
</reference>
<proteinExistence type="predicted"/>
<keyword evidence="2" id="KW-0732">Signal</keyword>
<gene>
    <name evidence="3" type="ORF">B0H66DRAFT_628918</name>
</gene>
<feature type="compositionally biased region" description="Gly residues" evidence="1">
    <location>
        <begin position="164"/>
        <end position="173"/>
    </location>
</feature>
<organism evidence="3 4">
    <name type="scientific">Apodospora peruviana</name>
    <dbReference type="NCBI Taxonomy" id="516989"/>
    <lineage>
        <taxon>Eukaryota</taxon>
        <taxon>Fungi</taxon>
        <taxon>Dikarya</taxon>
        <taxon>Ascomycota</taxon>
        <taxon>Pezizomycotina</taxon>
        <taxon>Sordariomycetes</taxon>
        <taxon>Sordariomycetidae</taxon>
        <taxon>Sordariales</taxon>
        <taxon>Lasiosphaeriaceae</taxon>
        <taxon>Apodospora</taxon>
    </lineage>
</organism>
<feature type="compositionally biased region" description="Gly residues" evidence="1">
    <location>
        <begin position="145"/>
        <end position="156"/>
    </location>
</feature>
<name>A0AAE0HUU3_9PEZI</name>
<evidence type="ECO:0000256" key="2">
    <source>
        <dbReference type="SAM" id="SignalP"/>
    </source>
</evidence>
<feature type="compositionally biased region" description="Low complexity" evidence="1">
    <location>
        <begin position="195"/>
        <end position="205"/>
    </location>
</feature>
<feature type="signal peptide" evidence="2">
    <location>
        <begin position="1"/>
        <end position="21"/>
    </location>
</feature>